<dbReference type="KEGG" id="vg:80550700"/>
<name>A0A6B9KGW6_9VIRU</name>
<dbReference type="EMBL" id="MN661050">
    <property type="protein sequence ID" value="QHA33838.1"/>
    <property type="molecule type" value="Genomic_RNA"/>
</dbReference>
<proteinExistence type="predicted"/>
<keyword evidence="3" id="KW-1185">Reference proteome</keyword>
<protein>
    <submittedName>
        <fullName evidence="2">Uncharacterized protein</fullName>
    </submittedName>
</protein>
<dbReference type="Proteomes" id="UP000680843">
    <property type="component" value="Genome"/>
</dbReference>
<feature type="compositionally biased region" description="Acidic residues" evidence="1">
    <location>
        <begin position="655"/>
        <end position="674"/>
    </location>
</feature>
<sequence>MDVSKLFLDNRYSRMKDIIGEGLNFDQRSRHPNLTITDLSASNLIETKPITSAIIRPLDLSPLEMVSRQLLLGLNDDNEDASPKIGKVFQTVRSTGVSLQHAESTITLSDIETGVEKNEVCRKDEYYESIYHLGLHFFCVSPKLLHKMERFELRINYAMFGALDEEECKGLGTGQYHVDARIQLLRHTKESNGGLRSKVRWIDHQQPVTRHVNLKCQEVVSETSIKVEDVMTAMGLPRENIGITSSDLVLLRDYLQMKPSGCLTNRFLVLYLIILRMWHAKQETILIQVDQSSISCHEFTSNGLSLCLKANEDDTVVNVINMTSLEQLILARSTMGYESGDFPINGYDLYLGGYDVPKEIGNTGRVHLLGTNTAPTSANVSISLIYDTMVKYAMMMQACKEMEMGFNLAGNLFFADGLPNFSVPKPQGYVDIIASALSKVNVTGFVPPFRVNDTTMLGFLALSRQQILMVHDVLMYSESPGSDKSIPILRIPSETRQAIYAKYMRERFSDAFGICSVVDPMMIQSNRQLDVVRNMAFPSIAWSAINNDKLIRNTLSEFFWRGEWSEQSNWDCLDGKNIRRVRSTYLANGMLVDPIAKGVRVKESCLIASVAASMRVSEGPVSTRLVCLDYAPVCVKASEEAFHKVRFERINYDESEEELINPPDSEAEDEDIGDDSGSSSVLSLITDDHPVDPKITVDTLDSTIVGRELNTLLYELSKPLVKAQSCRINVRYSSTKTGVKPSYAQTCKNGFGNYLNKKRCHEVSTMKKITHLLCRISPDDVGVTCALRTDLGLMGFNKNETRKWQLAVHMLSGYLLNLEQESVISLKERLKYAAMCRIVSKYGRCRGVYNLTSIPAFNPTHAAYAAWIKYMNFFGFIINYDGVDIMSAGVLSGSGKLKPVLQELVDLSYYLNCRYMEMIVRGWGVDASEADSAPQMTHAEAKEITEIFDSPCTICFN</sequence>
<reference evidence="2" key="1">
    <citation type="submission" date="2019-10" db="EMBL/GenBank/DDBJ databases">
        <authorList>
            <person name="Nitsche A."/>
            <person name="Hankeln T."/>
            <person name="Acosta O."/>
            <person name="Velez I.D."/>
            <person name="Schiemann D.J."/>
        </authorList>
    </citation>
    <scope>NUCLEOTIDE SEQUENCE</scope>
    <source>
        <strain evidence="2">Wy 1731-12</strain>
    </source>
</reference>
<evidence type="ECO:0000313" key="3">
    <source>
        <dbReference type="Proteomes" id="UP000680843"/>
    </source>
</evidence>
<organism evidence="2 3">
    <name type="scientific">Salado virus</name>
    <dbReference type="NCBI Taxonomy" id="2689364"/>
    <lineage>
        <taxon>Viruses</taxon>
        <taxon>Riboviria</taxon>
        <taxon>Orthornavirae</taxon>
        <taxon>Duplornaviricota</taxon>
        <taxon>Chrymotiviricetes</taxon>
        <taxon>Ghabrivirales</taxon>
        <taxon>Alphatotivirineae</taxon>
        <taxon>Chrysoviridae</taxon>
        <taxon>Alphachrysovirus</taxon>
        <taxon>Alphachrysovirus saladoense</taxon>
    </lineage>
</organism>
<dbReference type="RefSeq" id="YP_010840144.1">
    <property type="nucleotide sequence ID" value="NC_078450.1"/>
</dbReference>
<accession>A0A6B9KGW6</accession>
<evidence type="ECO:0000256" key="1">
    <source>
        <dbReference type="SAM" id="MobiDB-lite"/>
    </source>
</evidence>
<dbReference type="GeneID" id="80550700"/>
<evidence type="ECO:0000313" key="2">
    <source>
        <dbReference type="EMBL" id="QHA33838.1"/>
    </source>
</evidence>
<feature type="region of interest" description="Disordered" evidence="1">
    <location>
        <begin position="655"/>
        <end position="679"/>
    </location>
</feature>